<feature type="region of interest" description="Disordered" evidence="1">
    <location>
        <begin position="1"/>
        <end position="21"/>
    </location>
</feature>
<evidence type="ECO:0000313" key="2">
    <source>
        <dbReference type="EMBL" id="CAL1387466.1"/>
    </source>
</evidence>
<dbReference type="Proteomes" id="UP001497516">
    <property type="component" value="Chromosome 5"/>
</dbReference>
<gene>
    <name evidence="2" type="ORF">LTRI10_LOCUS28449</name>
</gene>
<evidence type="ECO:0000256" key="1">
    <source>
        <dbReference type="SAM" id="MobiDB-lite"/>
    </source>
</evidence>
<organism evidence="2 3">
    <name type="scientific">Linum trigynum</name>
    <dbReference type="NCBI Taxonomy" id="586398"/>
    <lineage>
        <taxon>Eukaryota</taxon>
        <taxon>Viridiplantae</taxon>
        <taxon>Streptophyta</taxon>
        <taxon>Embryophyta</taxon>
        <taxon>Tracheophyta</taxon>
        <taxon>Spermatophyta</taxon>
        <taxon>Magnoliopsida</taxon>
        <taxon>eudicotyledons</taxon>
        <taxon>Gunneridae</taxon>
        <taxon>Pentapetalae</taxon>
        <taxon>rosids</taxon>
        <taxon>fabids</taxon>
        <taxon>Malpighiales</taxon>
        <taxon>Linaceae</taxon>
        <taxon>Linum</taxon>
    </lineage>
</organism>
<proteinExistence type="predicted"/>
<keyword evidence="3" id="KW-1185">Reference proteome</keyword>
<name>A0AAV2ENB1_9ROSI</name>
<protein>
    <submittedName>
        <fullName evidence="2">Uncharacterized protein</fullName>
    </submittedName>
</protein>
<dbReference type="AlphaFoldDB" id="A0AAV2ENB1"/>
<dbReference type="EMBL" id="OZ034818">
    <property type="protein sequence ID" value="CAL1387466.1"/>
    <property type="molecule type" value="Genomic_DNA"/>
</dbReference>
<evidence type="ECO:0000313" key="3">
    <source>
        <dbReference type="Proteomes" id="UP001497516"/>
    </source>
</evidence>
<accession>A0AAV2ENB1</accession>
<reference evidence="2 3" key="1">
    <citation type="submission" date="2024-04" db="EMBL/GenBank/DDBJ databases">
        <authorList>
            <person name="Fracassetti M."/>
        </authorList>
    </citation>
    <scope>NUCLEOTIDE SEQUENCE [LARGE SCALE GENOMIC DNA]</scope>
</reference>
<sequence>MGVESAVRKGSSRPAAPEGFEAAVEDVRPCAAPDVRDVDKLRSWGIDSPLFVGEENRRIGRKVRVLEFIWGKSREGGKG</sequence>